<evidence type="ECO:0000313" key="2">
    <source>
        <dbReference type="Proteomes" id="UP000468531"/>
    </source>
</evidence>
<comment type="caution">
    <text evidence="1">The sequence shown here is derived from an EMBL/GenBank/DDBJ whole genome shotgun (WGS) entry which is preliminary data.</text>
</comment>
<dbReference type="EMBL" id="VKHP01000079">
    <property type="protein sequence ID" value="NEU98093.1"/>
    <property type="molecule type" value="Genomic_DNA"/>
</dbReference>
<dbReference type="AlphaFoldDB" id="A0A6P1BIK4"/>
<evidence type="ECO:0000313" key="1">
    <source>
        <dbReference type="EMBL" id="NEU98093.1"/>
    </source>
</evidence>
<organism evidence="1 2">
    <name type="scientific">Bradyrhizobium uaiense</name>
    <dbReference type="NCBI Taxonomy" id="2594946"/>
    <lineage>
        <taxon>Bacteria</taxon>
        <taxon>Pseudomonadati</taxon>
        <taxon>Pseudomonadota</taxon>
        <taxon>Alphaproteobacteria</taxon>
        <taxon>Hyphomicrobiales</taxon>
        <taxon>Nitrobacteraceae</taxon>
        <taxon>Bradyrhizobium</taxon>
    </lineage>
</organism>
<reference evidence="1 2" key="1">
    <citation type="journal article" date="2020" name="Arch. Microbiol.">
        <title>Bradyrhizobium uaiense sp. nov., a new highly efficient cowpea symbiont.</title>
        <authorList>
            <person name="Cabral Michel D."/>
            <person name="Azarias Guimaraes A."/>
            <person name="Martins da Costa E."/>
            <person name="Soares de Carvalho T."/>
            <person name="Balsanelli E."/>
            <person name="Willems A."/>
            <person name="Maltempi de Souza E."/>
            <person name="de Souza Moreira F.M."/>
        </authorList>
    </citation>
    <scope>NUCLEOTIDE SEQUENCE [LARGE SCALE GENOMIC DNA]</scope>
    <source>
        <strain evidence="1 2">UFLA 03-164</strain>
    </source>
</reference>
<sequence length="88" mass="9926">MQIKACALRGSASRSVQRWACHFGVFPQSDYDADRTPFGPQRASLIEMDGARQLHQLVQRPVCARVFRSCKSGYDVVALDWQIIVLLC</sequence>
<accession>A0A6P1BIK4</accession>
<name>A0A6P1BIK4_9BRAD</name>
<proteinExistence type="predicted"/>
<gene>
    <name evidence="1" type="ORF">FNJ47_20225</name>
</gene>
<dbReference type="Proteomes" id="UP000468531">
    <property type="component" value="Unassembled WGS sequence"/>
</dbReference>
<keyword evidence="2" id="KW-1185">Reference proteome</keyword>
<protein>
    <submittedName>
        <fullName evidence="1">Uncharacterized protein</fullName>
    </submittedName>
</protein>
<dbReference type="RefSeq" id="WP_163156086.1">
    <property type="nucleotide sequence ID" value="NZ_VKHP01000079.1"/>
</dbReference>